<proteinExistence type="predicted"/>
<feature type="domain" description="Bacterial virulence" evidence="2">
    <location>
        <begin position="285"/>
        <end position="472"/>
    </location>
</feature>
<dbReference type="AlphaFoldDB" id="A0A250JK75"/>
<dbReference type="Pfam" id="PF06057">
    <property type="entry name" value="VirJ"/>
    <property type="match status" value="1"/>
</dbReference>
<dbReference type="KEGG" id="cfus:CYFUS_009766"/>
<reference evidence="3 4" key="1">
    <citation type="submission" date="2017-06" db="EMBL/GenBank/DDBJ databases">
        <title>Sequencing and comparative analysis of myxobacterial genomes.</title>
        <authorList>
            <person name="Rupp O."/>
            <person name="Goesmann A."/>
            <person name="Sogaard-Andersen L."/>
        </authorList>
    </citation>
    <scope>NUCLEOTIDE SEQUENCE [LARGE SCALE GENOMIC DNA]</scope>
    <source>
        <strain evidence="3 4">DSM 52655</strain>
    </source>
</reference>
<keyword evidence="1" id="KW-0732">Signal</keyword>
<dbReference type="Proteomes" id="UP000217257">
    <property type="component" value="Chromosome"/>
</dbReference>
<dbReference type="InterPro" id="IPR010333">
    <property type="entry name" value="VirJ"/>
</dbReference>
<protein>
    <submittedName>
        <fullName evidence="3">Virulence factor family protein</fullName>
    </submittedName>
</protein>
<name>A0A250JK75_9BACT</name>
<dbReference type="Gene3D" id="3.40.50.1820">
    <property type="entry name" value="alpha/beta hydrolase"/>
    <property type="match status" value="2"/>
</dbReference>
<evidence type="ECO:0000313" key="3">
    <source>
        <dbReference type="EMBL" id="ATB44279.1"/>
    </source>
</evidence>
<feature type="signal peptide" evidence="1">
    <location>
        <begin position="1"/>
        <end position="21"/>
    </location>
</feature>
<dbReference type="RefSeq" id="WP_095991589.1">
    <property type="nucleotide sequence ID" value="NZ_CP022098.1"/>
</dbReference>
<dbReference type="PIRSF" id="PIRSF029063">
    <property type="entry name" value="IV_sec_VirJ"/>
    <property type="match status" value="1"/>
</dbReference>
<dbReference type="InterPro" id="IPR011225">
    <property type="entry name" value="IV_sec_VirJ"/>
</dbReference>
<accession>A0A250JK75</accession>
<sequence>MNHLKGWVVMGALLAASVGGAADVGSTVSFGRFGEVALVRPTGAPSAVVLFLSGDAGWGAGERALAKELAGQGALVLGVRTPAYLAAVGAGKKCAYPAGDLEALSQSTQKKLGLPEYLHPVLLGTGAGAGLVYASLVQAPVNTFAGGVSLGFNPVLRMDGTLCRGSGLVRQRTREGERLGPFKPLSEPWRVLVGEKDTVFPVERARAFAEGVRRAEVTRVPGVGRGLVPLGGWTDAVLAAEAELARHAAPPPPVTATREEESGAPLEDVSDLPLIQVPAGKEGGDSLVVLLSGDGGWAGIDRDVASVLAAQGVPVVGWDSLRYFWKRRTPEATAKDLERVLAHYLRDWKKARVVLVGYSRGADVLPSVVAKLSAEARKNVQALALIAPGQEAELEVHVVDLLGGGGGEPILPAVKSLGGLPVVCLYGSDEASESLCPLLSDVPGARVLELEGGHHFSGDYAAVGRAILAPLREGQHL</sequence>
<dbReference type="InterPro" id="IPR029058">
    <property type="entry name" value="AB_hydrolase_fold"/>
</dbReference>
<dbReference type="EMBL" id="CP022098">
    <property type="protein sequence ID" value="ATB44279.1"/>
    <property type="molecule type" value="Genomic_DNA"/>
</dbReference>
<organism evidence="3 4">
    <name type="scientific">Cystobacter fuscus</name>
    <dbReference type="NCBI Taxonomy" id="43"/>
    <lineage>
        <taxon>Bacteria</taxon>
        <taxon>Pseudomonadati</taxon>
        <taxon>Myxococcota</taxon>
        <taxon>Myxococcia</taxon>
        <taxon>Myxococcales</taxon>
        <taxon>Cystobacterineae</taxon>
        <taxon>Archangiaceae</taxon>
        <taxon>Cystobacter</taxon>
    </lineage>
</organism>
<evidence type="ECO:0000313" key="4">
    <source>
        <dbReference type="Proteomes" id="UP000217257"/>
    </source>
</evidence>
<evidence type="ECO:0000256" key="1">
    <source>
        <dbReference type="SAM" id="SignalP"/>
    </source>
</evidence>
<dbReference type="SUPFAM" id="SSF53474">
    <property type="entry name" value="alpha/beta-Hydrolases"/>
    <property type="match status" value="2"/>
</dbReference>
<gene>
    <name evidence="3" type="ORF">CYFUS_009766</name>
</gene>
<feature type="chain" id="PRO_5012693429" evidence="1">
    <location>
        <begin position="22"/>
        <end position="477"/>
    </location>
</feature>
<evidence type="ECO:0000259" key="2">
    <source>
        <dbReference type="Pfam" id="PF06057"/>
    </source>
</evidence>